<keyword evidence="3" id="KW-0407">Ion channel</keyword>
<proteinExistence type="predicted"/>
<gene>
    <name evidence="5" type="ORF">OS493_012618</name>
</gene>
<evidence type="ECO:0000256" key="3">
    <source>
        <dbReference type="ARBA" id="ARBA00023303"/>
    </source>
</evidence>
<feature type="transmembrane region" description="Helical" evidence="4">
    <location>
        <begin position="14"/>
        <end position="35"/>
    </location>
</feature>
<dbReference type="InterPro" id="IPR002153">
    <property type="entry name" value="TRPC_channel"/>
</dbReference>
<evidence type="ECO:0000313" key="6">
    <source>
        <dbReference type="Proteomes" id="UP001163046"/>
    </source>
</evidence>
<keyword evidence="1" id="KW-0813">Transport</keyword>
<dbReference type="PANTHER" id="PTHR10117:SF54">
    <property type="entry name" value="TRANSIENT RECEPTOR POTENTIAL-GAMMA PROTEIN"/>
    <property type="match status" value="1"/>
</dbReference>
<keyword evidence="4" id="KW-0812">Transmembrane</keyword>
<keyword evidence="6" id="KW-1185">Reference proteome</keyword>
<dbReference type="PANTHER" id="PTHR10117">
    <property type="entry name" value="TRANSIENT RECEPTOR POTENTIAL CHANNEL"/>
    <property type="match status" value="1"/>
</dbReference>
<evidence type="ECO:0000256" key="2">
    <source>
        <dbReference type="ARBA" id="ARBA00023065"/>
    </source>
</evidence>
<evidence type="ECO:0000313" key="5">
    <source>
        <dbReference type="EMBL" id="KAJ7379865.1"/>
    </source>
</evidence>
<dbReference type="GO" id="GO:0015279">
    <property type="term" value="F:store-operated calcium channel activity"/>
    <property type="evidence" value="ECO:0007669"/>
    <property type="project" value="TreeGrafter"/>
</dbReference>
<keyword evidence="4" id="KW-0472">Membrane</keyword>
<name>A0A9W9ZED3_9CNID</name>
<dbReference type="GO" id="GO:0034703">
    <property type="term" value="C:cation channel complex"/>
    <property type="evidence" value="ECO:0007669"/>
    <property type="project" value="TreeGrafter"/>
</dbReference>
<dbReference type="GO" id="GO:0051480">
    <property type="term" value="P:regulation of cytosolic calcium ion concentration"/>
    <property type="evidence" value="ECO:0007669"/>
    <property type="project" value="TreeGrafter"/>
</dbReference>
<accession>A0A9W9ZED3</accession>
<dbReference type="PRINTS" id="PR01097">
    <property type="entry name" value="TRNSRECEPTRP"/>
</dbReference>
<protein>
    <recommendedName>
        <fullName evidence="7">Ion transport domain-containing protein</fullName>
    </recommendedName>
</protein>
<sequence length="116" mass="13226">MTSVDAPSETLARLFYATFLIFGAILLINMLIALLSNTYQRTLDNSFKQWSIKRGIAIQTYDGYDPIPVPLNIIYSIGKLLVQGVKEKEKGEIKRDVIKELEVKYFTKHANLFPIT</sequence>
<evidence type="ECO:0000256" key="4">
    <source>
        <dbReference type="SAM" id="Phobius"/>
    </source>
</evidence>
<reference evidence="5" key="1">
    <citation type="submission" date="2023-01" db="EMBL/GenBank/DDBJ databases">
        <title>Genome assembly of the deep-sea coral Lophelia pertusa.</title>
        <authorList>
            <person name="Herrera S."/>
            <person name="Cordes E."/>
        </authorList>
    </citation>
    <scope>NUCLEOTIDE SEQUENCE</scope>
    <source>
        <strain evidence="5">USNM1676648</strain>
        <tissue evidence="5">Polyp</tissue>
    </source>
</reference>
<organism evidence="5 6">
    <name type="scientific">Desmophyllum pertusum</name>
    <dbReference type="NCBI Taxonomy" id="174260"/>
    <lineage>
        <taxon>Eukaryota</taxon>
        <taxon>Metazoa</taxon>
        <taxon>Cnidaria</taxon>
        <taxon>Anthozoa</taxon>
        <taxon>Hexacorallia</taxon>
        <taxon>Scleractinia</taxon>
        <taxon>Caryophylliina</taxon>
        <taxon>Caryophylliidae</taxon>
        <taxon>Desmophyllum</taxon>
    </lineage>
</organism>
<keyword evidence="2" id="KW-0406">Ion transport</keyword>
<dbReference type="Proteomes" id="UP001163046">
    <property type="component" value="Unassembled WGS sequence"/>
</dbReference>
<comment type="caution">
    <text evidence="5">The sequence shown here is derived from an EMBL/GenBank/DDBJ whole genome shotgun (WGS) entry which is preliminary data.</text>
</comment>
<dbReference type="EMBL" id="MU826355">
    <property type="protein sequence ID" value="KAJ7379865.1"/>
    <property type="molecule type" value="Genomic_DNA"/>
</dbReference>
<dbReference type="GO" id="GO:0070679">
    <property type="term" value="F:inositol 1,4,5 trisphosphate binding"/>
    <property type="evidence" value="ECO:0007669"/>
    <property type="project" value="TreeGrafter"/>
</dbReference>
<evidence type="ECO:0000256" key="1">
    <source>
        <dbReference type="ARBA" id="ARBA00022448"/>
    </source>
</evidence>
<dbReference type="GO" id="GO:0005886">
    <property type="term" value="C:plasma membrane"/>
    <property type="evidence" value="ECO:0007669"/>
    <property type="project" value="TreeGrafter"/>
</dbReference>
<dbReference type="AlphaFoldDB" id="A0A9W9ZED3"/>
<keyword evidence="4" id="KW-1133">Transmembrane helix</keyword>
<evidence type="ECO:0008006" key="7">
    <source>
        <dbReference type="Google" id="ProtNLM"/>
    </source>
</evidence>
<feature type="non-terminal residue" evidence="5">
    <location>
        <position position="116"/>
    </location>
</feature>